<evidence type="ECO:0000313" key="4">
    <source>
        <dbReference type="Proteomes" id="UP001276659"/>
    </source>
</evidence>
<feature type="signal peptide" evidence="2">
    <location>
        <begin position="1"/>
        <end position="22"/>
    </location>
</feature>
<organism evidence="3 4">
    <name type="scientific">Lepraria neglecta</name>
    <dbReference type="NCBI Taxonomy" id="209136"/>
    <lineage>
        <taxon>Eukaryota</taxon>
        <taxon>Fungi</taxon>
        <taxon>Dikarya</taxon>
        <taxon>Ascomycota</taxon>
        <taxon>Pezizomycotina</taxon>
        <taxon>Lecanoromycetes</taxon>
        <taxon>OSLEUM clade</taxon>
        <taxon>Lecanoromycetidae</taxon>
        <taxon>Lecanorales</taxon>
        <taxon>Lecanorineae</taxon>
        <taxon>Stereocaulaceae</taxon>
        <taxon>Lepraria</taxon>
    </lineage>
</organism>
<sequence length="121" mass="13526">MHRAPSFALWLLLMLIVNKAAALALPPDQSTIINTQINNTSASDPPFPGTSYHCTSNPTWFPSTSDPSKFDDDCQIAYDNMDMTDFLTHDNVPYEFLSDGARPSKSGMETMKTPRRYTFGE</sequence>
<accession>A0AAD9Z8B0</accession>
<dbReference type="AlphaFoldDB" id="A0AAD9Z8B0"/>
<dbReference type="Proteomes" id="UP001276659">
    <property type="component" value="Unassembled WGS sequence"/>
</dbReference>
<dbReference type="EMBL" id="JASNWA010000008">
    <property type="protein sequence ID" value="KAK3171637.1"/>
    <property type="molecule type" value="Genomic_DNA"/>
</dbReference>
<gene>
    <name evidence="3" type="ORF">OEA41_003721</name>
</gene>
<feature type="chain" id="PRO_5042184171" evidence="2">
    <location>
        <begin position="23"/>
        <end position="121"/>
    </location>
</feature>
<evidence type="ECO:0000313" key="3">
    <source>
        <dbReference type="EMBL" id="KAK3171637.1"/>
    </source>
</evidence>
<keyword evidence="4" id="KW-1185">Reference proteome</keyword>
<reference evidence="3" key="1">
    <citation type="submission" date="2022-11" db="EMBL/GenBank/DDBJ databases">
        <title>Chromosomal genome sequence assembly and mating type (MAT) locus characterization of the leprose asexual lichenized fungus Lepraria neglecta (Nyl.) Erichsen.</title>
        <authorList>
            <person name="Allen J.L."/>
            <person name="Pfeffer B."/>
        </authorList>
    </citation>
    <scope>NUCLEOTIDE SEQUENCE</scope>
    <source>
        <strain evidence="3">Allen 5258</strain>
    </source>
</reference>
<proteinExistence type="predicted"/>
<evidence type="ECO:0000256" key="2">
    <source>
        <dbReference type="SAM" id="SignalP"/>
    </source>
</evidence>
<comment type="caution">
    <text evidence="3">The sequence shown here is derived from an EMBL/GenBank/DDBJ whole genome shotgun (WGS) entry which is preliminary data.</text>
</comment>
<name>A0AAD9Z8B0_9LECA</name>
<protein>
    <submittedName>
        <fullName evidence="3">Uncharacterized protein</fullName>
    </submittedName>
</protein>
<keyword evidence="2" id="KW-0732">Signal</keyword>
<feature type="region of interest" description="Disordered" evidence="1">
    <location>
        <begin position="98"/>
        <end position="121"/>
    </location>
</feature>
<evidence type="ECO:0000256" key="1">
    <source>
        <dbReference type="SAM" id="MobiDB-lite"/>
    </source>
</evidence>